<dbReference type="SUPFAM" id="SSF48371">
    <property type="entry name" value="ARM repeat"/>
    <property type="match status" value="1"/>
</dbReference>
<evidence type="ECO:0000256" key="5">
    <source>
        <dbReference type="SAM" id="SignalP"/>
    </source>
</evidence>
<evidence type="ECO:0000256" key="2">
    <source>
        <dbReference type="ARBA" id="ARBA00022845"/>
    </source>
</evidence>
<dbReference type="Pfam" id="PF00806">
    <property type="entry name" value="PUF"/>
    <property type="match status" value="2"/>
</dbReference>
<organism evidence="7 8">
    <name type="scientific">Penstemon davidsonii</name>
    <dbReference type="NCBI Taxonomy" id="160366"/>
    <lineage>
        <taxon>Eukaryota</taxon>
        <taxon>Viridiplantae</taxon>
        <taxon>Streptophyta</taxon>
        <taxon>Embryophyta</taxon>
        <taxon>Tracheophyta</taxon>
        <taxon>Spermatophyta</taxon>
        <taxon>Magnoliopsida</taxon>
        <taxon>eudicotyledons</taxon>
        <taxon>Gunneridae</taxon>
        <taxon>Pentapetalae</taxon>
        <taxon>asterids</taxon>
        <taxon>lamiids</taxon>
        <taxon>Lamiales</taxon>
        <taxon>Plantaginaceae</taxon>
        <taxon>Cheloneae</taxon>
        <taxon>Penstemon</taxon>
    </lineage>
</organism>
<comment type="caution">
    <text evidence="7">The sequence shown here is derived from an EMBL/GenBank/DDBJ whole genome shotgun (WGS) entry which is preliminary data.</text>
</comment>
<dbReference type="InterPro" id="IPR033133">
    <property type="entry name" value="PUM-HD"/>
</dbReference>
<evidence type="ECO:0000256" key="3">
    <source>
        <dbReference type="ARBA" id="ARBA00022884"/>
    </source>
</evidence>
<feature type="repeat" description="Pumilio" evidence="4">
    <location>
        <begin position="152"/>
        <end position="187"/>
    </location>
</feature>
<dbReference type="Pfam" id="PF08144">
    <property type="entry name" value="CPL"/>
    <property type="match status" value="1"/>
</dbReference>
<evidence type="ECO:0000313" key="8">
    <source>
        <dbReference type="Proteomes" id="UP001291926"/>
    </source>
</evidence>
<dbReference type="InterPro" id="IPR011989">
    <property type="entry name" value="ARM-like"/>
</dbReference>
<proteinExistence type="predicted"/>
<keyword evidence="3" id="KW-0694">RNA-binding</keyword>
<dbReference type="PANTHER" id="PTHR13389">
    <property type="entry name" value="PUMILIO HOMOLOG 3"/>
    <property type="match status" value="1"/>
</dbReference>
<name>A0ABR0CMV3_9LAMI</name>
<keyword evidence="2" id="KW-0810">Translation regulation</keyword>
<evidence type="ECO:0000313" key="7">
    <source>
        <dbReference type="EMBL" id="KAK4477836.1"/>
    </source>
</evidence>
<dbReference type="EMBL" id="JAYDYQ010002688">
    <property type="protein sequence ID" value="KAK4477836.1"/>
    <property type="molecule type" value="Genomic_DNA"/>
</dbReference>
<dbReference type="InterPro" id="IPR001313">
    <property type="entry name" value="Pumilio_RNA-bd_rpt"/>
</dbReference>
<evidence type="ECO:0000256" key="4">
    <source>
        <dbReference type="PROSITE-ProRule" id="PRU00317"/>
    </source>
</evidence>
<evidence type="ECO:0000259" key="6">
    <source>
        <dbReference type="PROSITE" id="PS50303"/>
    </source>
</evidence>
<dbReference type="PANTHER" id="PTHR13389:SF0">
    <property type="entry name" value="PUMILIO HOMOLOG 3"/>
    <property type="match status" value="1"/>
</dbReference>
<evidence type="ECO:0000256" key="1">
    <source>
        <dbReference type="ARBA" id="ARBA00022737"/>
    </source>
</evidence>
<keyword evidence="8" id="KW-1185">Reference proteome</keyword>
<sequence>MAATTMATAAGAVLLLYYALSRRASSIAEEEDSTVGGDYSESKSRSAKKRKWPIGDLAFGINYLIRRQELAEARKKKRKKHYSLEQAISLFEIFCFGVCPRLVSEALKKMKGKISEIASSHVSSRVLQVFMWFHRTCVKHCSQEERNAVFVELRPNFIAMSTNTYAVHLVTKMLDNAPKEQLAEFISSLHGHVASLLRHMVGSLVIEHVYNLGNATQKQALLVELYSPELQLFKDMVTVKETRLVDIISKLKLQKSSVIRHMTSVLQPILEKGILDHSIVHRAILEYLTIADKTSAADIIQQLSGLDLVRMIHTNDGSRLGILCVKHGSAKERKKIIKGMKSHVQKIAHDKFGSMVLVCIFSVVDDTKLVSKIIIRELESNLKELILQQSGQRLILQLLHPNSTRYLTPNDITSLGLSIPSLSNKATPSPYLLLCTLFISELNDGEAVEEEKKDEGDGVDTSILLNEGGKKDSLKRRQELLVNSGLAEKLIDACCEMAGDLLRSKTGKDVIYEVVTGGADGILHPTLDEKLNMLYEAIASLASEAKVDEQKEEHLLEQFHSSRTLRKLVLDCPEFASTLWEKALKGKIADWVKGHSSKVVKAFLETSNSTVKELAKKELQPFVKNGDLSVE</sequence>
<dbReference type="InterPro" id="IPR040059">
    <property type="entry name" value="PUM3"/>
</dbReference>
<feature type="domain" description="PUM-HD" evidence="6">
    <location>
        <begin position="65"/>
        <end position="440"/>
    </location>
</feature>
<dbReference type="InterPro" id="IPR016024">
    <property type="entry name" value="ARM-type_fold"/>
</dbReference>
<protein>
    <recommendedName>
        <fullName evidence="6">PUM-HD domain-containing protein</fullName>
    </recommendedName>
</protein>
<feature type="chain" id="PRO_5045437132" description="PUM-HD domain-containing protein" evidence="5">
    <location>
        <begin position="22"/>
        <end position="631"/>
    </location>
</feature>
<keyword evidence="5" id="KW-0732">Signal</keyword>
<accession>A0ABR0CMV3</accession>
<dbReference type="InterPro" id="IPR012959">
    <property type="entry name" value="CPL_dom"/>
</dbReference>
<dbReference type="Proteomes" id="UP001291926">
    <property type="component" value="Unassembled WGS sequence"/>
</dbReference>
<reference evidence="7 8" key="1">
    <citation type="journal article" date="2023" name="bioRxiv">
        <title>Genome report: Whole genome sequence and annotation of Penstemon davidsonii.</title>
        <authorList>
            <person name="Ostevik K.L."/>
            <person name="Alabady M."/>
            <person name="Zhang M."/>
            <person name="Rausher M.D."/>
        </authorList>
    </citation>
    <scope>NUCLEOTIDE SEQUENCE [LARGE SCALE GENOMIC DNA]</scope>
    <source>
        <strain evidence="7">DNT005</strain>
        <tissue evidence="7">Whole leaf</tissue>
    </source>
</reference>
<keyword evidence="1" id="KW-0677">Repeat</keyword>
<dbReference type="SMART" id="SM00025">
    <property type="entry name" value="Pumilio"/>
    <property type="match status" value="5"/>
</dbReference>
<feature type="repeat" description="Pumilio" evidence="4">
    <location>
        <begin position="188"/>
        <end position="224"/>
    </location>
</feature>
<dbReference type="PROSITE" id="PS50302">
    <property type="entry name" value="PUM"/>
    <property type="match status" value="2"/>
</dbReference>
<gene>
    <name evidence="7" type="ORF">RD792_017099</name>
</gene>
<dbReference type="PROSITE" id="PS50303">
    <property type="entry name" value="PUM_HD"/>
    <property type="match status" value="1"/>
</dbReference>
<feature type="signal peptide" evidence="5">
    <location>
        <begin position="1"/>
        <end position="21"/>
    </location>
</feature>
<dbReference type="Gene3D" id="1.25.10.10">
    <property type="entry name" value="Leucine-rich Repeat Variant"/>
    <property type="match status" value="1"/>
</dbReference>